<evidence type="ECO:0000313" key="3">
    <source>
        <dbReference type="Proteomes" id="UP000507222"/>
    </source>
</evidence>
<accession>A0A6J5UBF8</accession>
<proteinExistence type="predicted"/>
<name>A0A6J5UBF8_PRUAR</name>
<reference evidence="2 3" key="1">
    <citation type="submission" date="2020-05" db="EMBL/GenBank/DDBJ databases">
        <authorList>
            <person name="Campoy J."/>
            <person name="Schneeberger K."/>
            <person name="Spophaly S."/>
        </authorList>
    </citation>
    <scope>NUCLEOTIDE SEQUENCE [LARGE SCALE GENOMIC DNA]</scope>
    <source>
        <strain evidence="2">PruArmRojPasFocal</strain>
    </source>
</reference>
<dbReference type="EMBL" id="CAEKDK010000003">
    <property type="protein sequence ID" value="CAB4273553.1"/>
    <property type="molecule type" value="Genomic_DNA"/>
</dbReference>
<evidence type="ECO:0000313" key="2">
    <source>
        <dbReference type="EMBL" id="CAB4273553.1"/>
    </source>
</evidence>
<organism evidence="2 3">
    <name type="scientific">Prunus armeniaca</name>
    <name type="common">Apricot</name>
    <name type="synonym">Armeniaca vulgaris</name>
    <dbReference type="NCBI Taxonomy" id="36596"/>
    <lineage>
        <taxon>Eukaryota</taxon>
        <taxon>Viridiplantae</taxon>
        <taxon>Streptophyta</taxon>
        <taxon>Embryophyta</taxon>
        <taxon>Tracheophyta</taxon>
        <taxon>Spermatophyta</taxon>
        <taxon>Magnoliopsida</taxon>
        <taxon>eudicotyledons</taxon>
        <taxon>Gunneridae</taxon>
        <taxon>Pentapetalae</taxon>
        <taxon>rosids</taxon>
        <taxon>fabids</taxon>
        <taxon>Rosales</taxon>
        <taxon>Rosaceae</taxon>
        <taxon>Amygdaloideae</taxon>
        <taxon>Amygdaleae</taxon>
        <taxon>Prunus</taxon>
    </lineage>
</organism>
<dbReference type="Proteomes" id="UP000507222">
    <property type="component" value="Unassembled WGS sequence"/>
</dbReference>
<feature type="region of interest" description="Disordered" evidence="1">
    <location>
        <begin position="1"/>
        <end position="44"/>
    </location>
</feature>
<protein>
    <submittedName>
        <fullName evidence="2">Uncharacterized protein</fullName>
    </submittedName>
</protein>
<evidence type="ECO:0000256" key="1">
    <source>
        <dbReference type="SAM" id="MobiDB-lite"/>
    </source>
</evidence>
<gene>
    <name evidence="2" type="ORF">CURHAP_LOCUS21442</name>
</gene>
<sequence length="59" mass="6370">MQPKATRLVVTEGRHGRTNNGGKGQERNSKCVGGRITKPEGLGRKREPKAVVFGDVLPT</sequence>
<dbReference type="AlphaFoldDB" id="A0A6J5UBF8"/>